<dbReference type="Proteomes" id="UP000593565">
    <property type="component" value="Unassembled WGS sequence"/>
</dbReference>
<accession>A0A7J6B5J2</accession>
<comment type="caution">
    <text evidence="1">The sequence shown here is derived from an EMBL/GenBank/DDBJ whole genome shotgun (WGS) entry which is preliminary data.</text>
</comment>
<name>A0A7J6B5J2_AMEME</name>
<evidence type="ECO:0000313" key="1">
    <source>
        <dbReference type="EMBL" id="KAF4090260.1"/>
    </source>
</evidence>
<evidence type="ECO:0000313" key="2">
    <source>
        <dbReference type="Proteomes" id="UP000593565"/>
    </source>
</evidence>
<organism evidence="1 2">
    <name type="scientific">Ameiurus melas</name>
    <name type="common">Black bullhead</name>
    <name type="synonym">Silurus melas</name>
    <dbReference type="NCBI Taxonomy" id="219545"/>
    <lineage>
        <taxon>Eukaryota</taxon>
        <taxon>Metazoa</taxon>
        <taxon>Chordata</taxon>
        <taxon>Craniata</taxon>
        <taxon>Vertebrata</taxon>
        <taxon>Euteleostomi</taxon>
        <taxon>Actinopterygii</taxon>
        <taxon>Neopterygii</taxon>
        <taxon>Teleostei</taxon>
        <taxon>Ostariophysi</taxon>
        <taxon>Siluriformes</taxon>
        <taxon>Ictaluridae</taxon>
        <taxon>Ameiurus</taxon>
    </lineage>
</organism>
<dbReference type="EMBL" id="JAAGNN010000004">
    <property type="protein sequence ID" value="KAF4090260.1"/>
    <property type="molecule type" value="Genomic_DNA"/>
</dbReference>
<dbReference type="AlphaFoldDB" id="A0A7J6B5J2"/>
<gene>
    <name evidence="1" type="ORF">AMELA_G00049960</name>
</gene>
<reference evidence="1 2" key="1">
    <citation type="submission" date="2020-02" db="EMBL/GenBank/DDBJ databases">
        <title>A chromosome-scale genome assembly of the black bullhead catfish (Ameiurus melas).</title>
        <authorList>
            <person name="Wen M."/>
            <person name="Zham M."/>
            <person name="Cabau C."/>
            <person name="Klopp C."/>
            <person name="Donnadieu C."/>
            <person name="Roques C."/>
            <person name="Bouchez O."/>
            <person name="Lampietro C."/>
            <person name="Jouanno E."/>
            <person name="Herpin A."/>
            <person name="Louis A."/>
            <person name="Berthelot C."/>
            <person name="Parey E."/>
            <person name="Roest-Crollius H."/>
            <person name="Braasch I."/>
            <person name="Postlethwait J."/>
            <person name="Robinson-Rechavi M."/>
            <person name="Echchiki A."/>
            <person name="Begum T."/>
            <person name="Montfort J."/>
            <person name="Schartl M."/>
            <person name="Bobe J."/>
            <person name="Guiguen Y."/>
        </authorList>
    </citation>
    <scope>NUCLEOTIDE SEQUENCE [LARGE SCALE GENOMIC DNA]</scope>
    <source>
        <strain evidence="1">M_S1</strain>
        <tissue evidence="1">Blood</tissue>
    </source>
</reference>
<protein>
    <submittedName>
        <fullName evidence="1">Uncharacterized protein</fullName>
    </submittedName>
</protein>
<proteinExistence type="predicted"/>
<feature type="non-terminal residue" evidence="1">
    <location>
        <position position="1"/>
    </location>
</feature>
<keyword evidence="2" id="KW-1185">Reference proteome</keyword>
<sequence>SSEDSAKAASVFRSAQQSAKRLHVNTDFRVKLFHERPSICWLFRKAERLAQSSQGRQIVVEIRQH</sequence>